<protein>
    <submittedName>
        <fullName evidence="2">Uncharacterized protein</fullName>
    </submittedName>
</protein>
<dbReference type="EMBL" id="KB454487">
    <property type="protein sequence ID" value="EME32218.1"/>
    <property type="molecule type" value="Genomic_DNA"/>
</dbReference>
<dbReference type="RefSeq" id="XP_005708738.1">
    <property type="nucleotide sequence ID" value="XM_005708681.1"/>
</dbReference>
<dbReference type="KEGG" id="gsl:Gasu_06270"/>
<reference evidence="3" key="1">
    <citation type="journal article" date="2013" name="Science">
        <title>Gene transfer from bacteria and archaea facilitated evolution of an extremophilic eukaryote.</title>
        <authorList>
            <person name="Schonknecht G."/>
            <person name="Chen W.H."/>
            <person name="Ternes C.M."/>
            <person name="Barbier G.G."/>
            <person name="Shrestha R.P."/>
            <person name="Stanke M."/>
            <person name="Brautigam A."/>
            <person name="Baker B.J."/>
            <person name="Banfield J.F."/>
            <person name="Garavito R.M."/>
            <person name="Carr K."/>
            <person name="Wilkerson C."/>
            <person name="Rensing S.A."/>
            <person name="Gagneul D."/>
            <person name="Dickenson N.E."/>
            <person name="Oesterhelt C."/>
            <person name="Lercher M.J."/>
            <person name="Weber A.P."/>
        </authorList>
    </citation>
    <scope>NUCLEOTIDE SEQUENCE [LARGE SCALE GENOMIC DNA]</scope>
    <source>
        <strain evidence="3">074W</strain>
    </source>
</reference>
<gene>
    <name evidence="2" type="ORF">Gasu_06270</name>
</gene>
<evidence type="ECO:0000313" key="2">
    <source>
        <dbReference type="EMBL" id="EME32218.1"/>
    </source>
</evidence>
<dbReference type="OrthoDB" id="2587563at2759"/>
<dbReference type="Gramene" id="EME32218">
    <property type="protein sequence ID" value="EME32218"/>
    <property type="gene ID" value="Gasu_06270"/>
</dbReference>
<proteinExistence type="predicted"/>
<feature type="region of interest" description="Disordered" evidence="1">
    <location>
        <begin position="170"/>
        <end position="201"/>
    </location>
</feature>
<evidence type="ECO:0000313" key="3">
    <source>
        <dbReference type="Proteomes" id="UP000030680"/>
    </source>
</evidence>
<evidence type="ECO:0000256" key="1">
    <source>
        <dbReference type="SAM" id="MobiDB-lite"/>
    </source>
</evidence>
<organism evidence="2 3">
    <name type="scientific">Galdieria sulphuraria</name>
    <name type="common">Red alga</name>
    <dbReference type="NCBI Taxonomy" id="130081"/>
    <lineage>
        <taxon>Eukaryota</taxon>
        <taxon>Rhodophyta</taxon>
        <taxon>Bangiophyceae</taxon>
        <taxon>Galdieriales</taxon>
        <taxon>Galdieriaceae</taxon>
        <taxon>Galdieria</taxon>
    </lineage>
</organism>
<name>M2Y819_GALSU</name>
<accession>M2Y819</accession>
<keyword evidence="3" id="KW-1185">Reference proteome</keyword>
<dbReference type="GeneID" id="17090810"/>
<dbReference type="Proteomes" id="UP000030680">
    <property type="component" value="Unassembled WGS sequence"/>
</dbReference>
<feature type="compositionally biased region" description="Basic and acidic residues" evidence="1">
    <location>
        <begin position="185"/>
        <end position="197"/>
    </location>
</feature>
<sequence>MSGSSNNLNILRNPSSGIHNAYLVKLSPELVEQLKQEARTVEDLEGSTSNSSNLRGPQLVITEQGKYFALRLDENKLIKLKYIPESNSDIEFYETAPGDDDSNSLILSGRVKGKLFEEKQLSNKISEHMKKRVLQAEKEAHAHDIKVIQPLENKKKNGVLKQSLIGNKRRASLPPVLKRTSSESQLKDSNHQSDRVVSKQSISEHLQDVVTRKNNSLPIHARNVSSLSHSYVSTGYRDSRSNNRAQVSTTSFQDRQIHARRLESSKDLTNHHAPSVDTKKKTMTLRTFLMYMLLLGPLSREELERERQDRFIRFESDASLSMDIVLEEIAVLRDGKWRLKEDKIASLVVHEFPLYSGEESKSAEKILQRWKDQHKLCSEEEINAALEAFQRESECNSGNEMKEGFTGKDQKDTFEYSPDEILNQYIEKYRLYHSLVSRLSELSKSFEDLRNRFLNSSSAEERQKLRERIKILKDKHGSKWDVGFLLVKSLESQLIHMKNKLWS</sequence>
<dbReference type="AlphaFoldDB" id="M2Y819"/>